<feature type="domain" description="Transposase IS200-like" evidence="1">
    <location>
        <begin position="9"/>
        <end position="123"/>
    </location>
</feature>
<dbReference type="EMBL" id="JBBNGS010000020">
    <property type="protein sequence ID" value="MEQ2638456.1"/>
    <property type="molecule type" value="Genomic_DNA"/>
</dbReference>
<dbReference type="InterPro" id="IPR002686">
    <property type="entry name" value="Transposase_17"/>
</dbReference>
<dbReference type="Gene3D" id="3.30.70.1290">
    <property type="entry name" value="Transposase IS200-like"/>
    <property type="match status" value="1"/>
</dbReference>
<sequence>MPRQPRAIADSGIYHVMMRGCGKQIIFEDDLDRETFLRLAAAKLGSNDVLVLAWCLMDNHVHFLLEDLGQSLSKAVQALGTAYARYYNGRTGHVGHLFQDRFKSRAVESDDYLLLVIAYIHNNPAEGGICKPDEYPWSSYWEYVFGHRMTSEGCLCSTSRVLSLVGGEKGFRSLLYARDLTSFRPFESKRMPDAEMLSVARDVIGSADPASLKELNASARCKHLRALRDAGLSVRQIERITGIGTWSIRKATDFST</sequence>
<dbReference type="Pfam" id="PF01797">
    <property type="entry name" value="Y1_Tnp"/>
    <property type="match status" value="1"/>
</dbReference>
<accession>A0ABV1IIM7</accession>
<comment type="caution">
    <text evidence="2">The sequence shown here is derived from an EMBL/GenBank/DDBJ whole genome shotgun (WGS) entry which is preliminary data.</text>
</comment>
<organism evidence="2 3">
    <name type="scientific">Paratractidigestivibacter faecalis</name>
    <dbReference type="NCBI Taxonomy" id="2292441"/>
    <lineage>
        <taxon>Bacteria</taxon>
        <taxon>Bacillati</taxon>
        <taxon>Actinomycetota</taxon>
        <taxon>Coriobacteriia</taxon>
        <taxon>Coriobacteriales</taxon>
        <taxon>Atopobiaceae</taxon>
        <taxon>Paratractidigestivibacter</taxon>
    </lineage>
</organism>
<protein>
    <submittedName>
        <fullName evidence="2">Transposase</fullName>
    </submittedName>
</protein>
<proteinExistence type="predicted"/>
<gene>
    <name evidence="2" type="ORF">AAAT05_08915</name>
</gene>
<dbReference type="SMART" id="SM01321">
    <property type="entry name" value="Y1_Tnp"/>
    <property type="match status" value="1"/>
</dbReference>
<name>A0ABV1IIM7_9ACTN</name>
<dbReference type="PANTHER" id="PTHR34322:SF2">
    <property type="entry name" value="TRANSPOSASE IS200-LIKE DOMAIN-CONTAINING PROTEIN"/>
    <property type="match status" value="1"/>
</dbReference>
<dbReference type="Proteomes" id="UP001478817">
    <property type="component" value="Unassembled WGS sequence"/>
</dbReference>
<dbReference type="PANTHER" id="PTHR34322">
    <property type="entry name" value="TRANSPOSASE, Y1_TNP DOMAIN-CONTAINING"/>
    <property type="match status" value="1"/>
</dbReference>
<reference evidence="2 3" key="1">
    <citation type="submission" date="2024-04" db="EMBL/GenBank/DDBJ databases">
        <title>Human intestinal bacterial collection.</title>
        <authorList>
            <person name="Pauvert C."/>
            <person name="Hitch T.C.A."/>
            <person name="Clavel T."/>
        </authorList>
    </citation>
    <scope>NUCLEOTIDE SEQUENCE [LARGE SCALE GENOMIC DNA]</scope>
    <source>
        <strain evidence="2 3">CLA-AA-H197</strain>
    </source>
</reference>
<evidence type="ECO:0000313" key="2">
    <source>
        <dbReference type="EMBL" id="MEQ2638456.1"/>
    </source>
</evidence>
<evidence type="ECO:0000259" key="1">
    <source>
        <dbReference type="SMART" id="SM01321"/>
    </source>
</evidence>
<dbReference type="InterPro" id="IPR036515">
    <property type="entry name" value="Transposase_17_sf"/>
</dbReference>
<dbReference type="RefSeq" id="WP_349183150.1">
    <property type="nucleotide sequence ID" value="NZ_JBBNGS010000020.1"/>
</dbReference>
<dbReference type="SUPFAM" id="SSF143422">
    <property type="entry name" value="Transposase IS200-like"/>
    <property type="match status" value="1"/>
</dbReference>
<evidence type="ECO:0000313" key="3">
    <source>
        <dbReference type="Proteomes" id="UP001478817"/>
    </source>
</evidence>
<keyword evidence="3" id="KW-1185">Reference proteome</keyword>